<dbReference type="RefSeq" id="WP_359772254.1">
    <property type="nucleotide sequence ID" value="NZ_JBEYRR010000001.1"/>
</dbReference>
<reference evidence="1 2" key="1">
    <citation type="submission" date="2024-06" db="EMBL/GenBank/DDBJ databases">
        <title>The Natural Products Discovery Center: Release of the First 8490 Sequenced Strains for Exploring Actinobacteria Biosynthetic Diversity.</title>
        <authorList>
            <person name="Kalkreuter E."/>
            <person name="Kautsar S.A."/>
            <person name="Yang D."/>
            <person name="Bader C.D."/>
            <person name="Teijaro C.N."/>
            <person name="Fluegel L."/>
            <person name="Davis C.M."/>
            <person name="Simpson J.R."/>
            <person name="Lauterbach L."/>
            <person name="Steele A.D."/>
            <person name="Gui C."/>
            <person name="Meng S."/>
            <person name="Li G."/>
            <person name="Viehrig K."/>
            <person name="Ye F."/>
            <person name="Su P."/>
            <person name="Kiefer A.F."/>
            <person name="Nichols A."/>
            <person name="Cepeda A.J."/>
            <person name="Yan W."/>
            <person name="Fan B."/>
            <person name="Jiang Y."/>
            <person name="Adhikari A."/>
            <person name="Zheng C.-J."/>
            <person name="Schuster L."/>
            <person name="Cowan T.M."/>
            <person name="Smanski M.J."/>
            <person name="Chevrette M.G."/>
            <person name="De Carvalho L.P.S."/>
            <person name="Shen B."/>
        </authorList>
    </citation>
    <scope>NUCLEOTIDE SEQUENCE [LARGE SCALE GENOMIC DNA]</scope>
    <source>
        <strain evidence="1 2">NPDC047833</strain>
    </source>
</reference>
<organism evidence="1 2">
    <name type="scientific">Streptomyces huasconensis</name>
    <dbReference type="NCBI Taxonomy" id="1854574"/>
    <lineage>
        <taxon>Bacteria</taxon>
        <taxon>Bacillati</taxon>
        <taxon>Actinomycetota</taxon>
        <taxon>Actinomycetes</taxon>
        <taxon>Kitasatosporales</taxon>
        <taxon>Streptomycetaceae</taxon>
        <taxon>Streptomyces</taxon>
    </lineage>
</organism>
<dbReference type="EMBL" id="JBEYRS010000008">
    <property type="protein sequence ID" value="MEW2364247.1"/>
    <property type="molecule type" value="Genomic_DNA"/>
</dbReference>
<comment type="caution">
    <text evidence="1">The sequence shown here is derived from an EMBL/GenBank/DDBJ whole genome shotgun (WGS) entry which is preliminary data.</text>
</comment>
<evidence type="ECO:0000313" key="1">
    <source>
        <dbReference type="EMBL" id="MEW2364247.1"/>
    </source>
</evidence>
<gene>
    <name evidence="1" type="ORF">AB0887_20185</name>
</gene>
<keyword evidence="2" id="KW-1185">Reference proteome</keyword>
<name>A0ABV3M0U7_9ACTN</name>
<proteinExistence type="predicted"/>
<evidence type="ECO:0000313" key="2">
    <source>
        <dbReference type="Proteomes" id="UP001553843"/>
    </source>
</evidence>
<sequence>MAPYGFDGINFPPAPVVPAPTACAVTVPMTHLPPLAPQLLDLVTHQPL</sequence>
<protein>
    <submittedName>
        <fullName evidence="1">Uncharacterized protein</fullName>
    </submittedName>
</protein>
<dbReference type="Proteomes" id="UP001553843">
    <property type="component" value="Unassembled WGS sequence"/>
</dbReference>
<accession>A0ABV3M0U7</accession>